<comment type="subcellular location">
    <subcellularLocation>
        <location evidence="1">Membrane</location>
        <topology evidence="1">Multi-pass membrane protein</topology>
    </subcellularLocation>
</comment>
<dbReference type="Proteomes" id="UP000193990">
    <property type="component" value="Unassembled WGS sequence"/>
</dbReference>
<comment type="caution">
    <text evidence="6">The sequence shown here is derived from an EMBL/GenBank/DDBJ whole genome shotgun (WGS) entry which is preliminary data.</text>
</comment>
<keyword evidence="4" id="KW-0472">Membrane</keyword>
<protein>
    <recommendedName>
        <fullName evidence="5">Membrane transport protein MMPL domain-containing protein</fullName>
    </recommendedName>
</protein>
<dbReference type="AlphaFoldDB" id="A0A1X1RAU3"/>
<dbReference type="InterPro" id="IPR004869">
    <property type="entry name" value="MMPL_dom"/>
</dbReference>
<feature type="domain" description="Membrane transport protein MMPL" evidence="5">
    <location>
        <begin position="1"/>
        <end position="53"/>
    </location>
</feature>
<dbReference type="GO" id="GO:0016020">
    <property type="term" value="C:membrane"/>
    <property type="evidence" value="ECO:0007669"/>
    <property type="project" value="UniProtKB-SubCell"/>
</dbReference>
<keyword evidence="2" id="KW-0812">Transmembrane</keyword>
<gene>
    <name evidence="6" type="ORF">AWB93_05745</name>
</gene>
<evidence type="ECO:0000256" key="1">
    <source>
        <dbReference type="ARBA" id="ARBA00004141"/>
    </source>
</evidence>
<keyword evidence="3" id="KW-1133">Transmembrane helix</keyword>
<dbReference type="EMBL" id="LQOK01000016">
    <property type="protein sequence ID" value="ORV02322.1"/>
    <property type="molecule type" value="Genomic_DNA"/>
</dbReference>
<reference evidence="6 7" key="1">
    <citation type="submission" date="2016-01" db="EMBL/GenBank/DDBJ databases">
        <title>The new phylogeny of the genus Mycobacterium.</title>
        <authorList>
            <person name="Tarcisio F."/>
            <person name="Conor M."/>
            <person name="Antonella G."/>
            <person name="Elisabetta G."/>
            <person name="Giulia F.S."/>
            <person name="Sara T."/>
            <person name="Anna F."/>
            <person name="Clotilde B."/>
            <person name="Roberto B."/>
            <person name="Veronica D.S."/>
            <person name="Fabio R."/>
            <person name="Monica P."/>
            <person name="Olivier J."/>
            <person name="Enrico T."/>
            <person name="Nicola S."/>
        </authorList>
    </citation>
    <scope>NUCLEOTIDE SEQUENCE [LARGE SCALE GENOMIC DNA]</scope>
    <source>
        <strain evidence="6 7">DSM 44277</strain>
    </source>
</reference>
<organism evidence="6 7">
    <name type="scientific">Mycobacterium bohemicum</name>
    <dbReference type="NCBI Taxonomy" id="56425"/>
    <lineage>
        <taxon>Bacteria</taxon>
        <taxon>Bacillati</taxon>
        <taxon>Actinomycetota</taxon>
        <taxon>Actinomycetes</taxon>
        <taxon>Mycobacteriales</taxon>
        <taxon>Mycobacteriaceae</taxon>
        <taxon>Mycobacterium</taxon>
    </lineage>
</organism>
<proteinExistence type="predicted"/>
<dbReference type="Pfam" id="PF03176">
    <property type="entry name" value="MMPL"/>
    <property type="match status" value="1"/>
</dbReference>
<evidence type="ECO:0000259" key="5">
    <source>
        <dbReference type="Pfam" id="PF03176"/>
    </source>
</evidence>
<evidence type="ECO:0000256" key="2">
    <source>
        <dbReference type="ARBA" id="ARBA00022692"/>
    </source>
</evidence>
<evidence type="ECO:0000313" key="6">
    <source>
        <dbReference type="EMBL" id="ORV02322.1"/>
    </source>
</evidence>
<sequence>MHRVVMLMSVSILLAVGSDYNPLLVSRFEEWIHAALKTGIIRSMAGTGGVVHADWLRSSPPLRPR</sequence>
<accession>A0A1X1RAU3</accession>
<evidence type="ECO:0000313" key="7">
    <source>
        <dbReference type="Proteomes" id="UP000193990"/>
    </source>
</evidence>
<evidence type="ECO:0000256" key="3">
    <source>
        <dbReference type="ARBA" id="ARBA00022989"/>
    </source>
</evidence>
<name>A0A1X1RAU3_MYCBE</name>
<keyword evidence="7" id="KW-1185">Reference proteome</keyword>
<evidence type="ECO:0000256" key="4">
    <source>
        <dbReference type="ARBA" id="ARBA00023136"/>
    </source>
</evidence>
<dbReference type="STRING" id="56425.AWB93_05745"/>